<organism evidence="3 4">
    <name type="scientific">Trichogramma kaykai</name>
    <dbReference type="NCBI Taxonomy" id="54128"/>
    <lineage>
        <taxon>Eukaryota</taxon>
        <taxon>Metazoa</taxon>
        <taxon>Ecdysozoa</taxon>
        <taxon>Arthropoda</taxon>
        <taxon>Hexapoda</taxon>
        <taxon>Insecta</taxon>
        <taxon>Pterygota</taxon>
        <taxon>Neoptera</taxon>
        <taxon>Endopterygota</taxon>
        <taxon>Hymenoptera</taxon>
        <taxon>Apocrita</taxon>
        <taxon>Proctotrupomorpha</taxon>
        <taxon>Chalcidoidea</taxon>
        <taxon>Trichogrammatidae</taxon>
        <taxon>Trichogramma</taxon>
    </lineage>
</organism>
<gene>
    <name evidence="3" type="ORF">TKK_018748</name>
</gene>
<dbReference type="InterPro" id="IPR009057">
    <property type="entry name" value="Homeodomain-like_sf"/>
</dbReference>
<evidence type="ECO:0008006" key="5">
    <source>
        <dbReference type="Google" id="ProtNLM"/>
    </source>
</evidence>
<name>A0ABD2VY47_9HYME</name>
<keyword evidence="4" id="KW-1185">Reference proteome</keyword>
<proteinExistence type="predicted"/>
<evidence type="ECO:0000313" key="4">
    <source>
        <dbReference type="Proteomes" id="UP001627154"/>
    </source>
</evidence>
<evidence type="ECO:0000256" key="1">
    <source>
        <dbReference type="ARBA" id="ARBA00004123"/>
    </source>
</evidence>
<dbReference type="GO" id="GO:0005634">
    <property type="term" value="C:nucleus"/>
    <property type="evidence" value="ECO:0007669"/>
    <property type="project" value="UniProtKB-SubCell"/>
</dbReference>
<feature type="region of interest" description="Disordered" evidence="2">
    <location>
        <begin position="170"/>
        <end position="195"/>
    </location>
</feature>
<evidence type="ECO:0000256" key="2">
    <source>
        <dbReference type="SAM" id="MobiDB-lite"/>
    </source>
</evidence>
<accession>A0ABD2VY47</accession>
<evidence type="ECO:0000313" key="3">
    <source>
        <dbReference type="EMBL" id="KAL3385694.1"/>
    </source>
</evidence>
<sequence length="195" mass="21464">MLNGPIQNLAKLLNPSNALPNDINALFSVLQVLSPNGVFVLPETPQVLQKSSNFPVEDIKAEPLDLSVHEKIPYISNDNKLVIDRAAIGDRQSERNFNYSLGLSSTQTTQISTAQSSSSEREINKRTYKNYSPEQLLLAIKTVAEQKMSPTAAAEANGIPSRTLYDKLTKYGIPTPKKRKSDKVTKPISSRGKNP</sequence>
<comment type="subcellular location">
    <subcellularLocation>
        <location evidence="1">Nucleus</location>
    </subcellularLocation>
</comment>
<dbReference type="SUPFAM" id="SSF46689">
    <property type="entry name" value="Homeodomain-like"/>
    <property type="match status" value="1"/>
</dbReference>
<reference evidence="3 4" key="1">
    <citation type="journal article" date="2024" name="bioRxiv">
        <title>A reference genome for Trichogramma kaykai: A tiny desert-dwelling parasitoid wasp with competing sex-ratio distorters.</title>
        <authorList>
            <person name="Culotta J."/>
            <person name="Lindsey A.R."/>
        </authorList>
    </citation>
    <scope>NUCLEOTIDE SEQUENCE [LARGE SCALE GENOMIC DNA]</scope>
    <source>
        <strain evidence="3 4">KSX58</strain>
    </source>
</reference>
<dbReference type="AlphaFoldDB" id="A0ABD2VY47"/>
<dbReference type="Gene3D" id="1.10.10.60">
    <property type="entry name" value="Homeodomain-like"/>
    <property type="match status" value="1"/>
</dbReference>
<comment type="caution">
    <text evidence="3">The sequence shown here is derived from an EMBL/GenBank/DDBJ whole genome shotgun (WGS) entry which is preliminary data.</text>
</comment>
<dbReference type="Proteomes" id="UP001627154">
    <property type="component" value="Unassembled WGS sequence"/>
</dbReference>
<dbReference type="EMBL" id="JBJJXI010000153">
    <property type="protein sequence ID" value="KAL3385694.1"/>
    <property type="molecule type" value="Genomic_DNA"/>
</dbReference>
<protein>
    <recommendedName>
        <fullName evidence="5">DNA binding HTH domain-containing protein</fullName>
    </recommendedName>
</protein>